<name>A0A1F6C3Q3_9BACT</name>
<organism evidence="1 2">
    <name type="scientific">Candidatus Kaiserbacteria bacterium RIFCSPHIGHO2_01_FULL_48_10</name>
    <dbReference type="NCBI Taxonomy" id="1798476"/>
    <lineage>
        <taxon>Bacteria</taxon>
        <taxon>Candidatus Kaiseribacteriota</taxon>
    </lineage>
</organism>
<dbReference type="Proteomes" id="UP000178249">
    <property type="component" value="Unassembled WGS sequence"/>
</dbReference>
<proteinExistence type="predicted"/>
<reference evidence="1 2" key="1">
    <citation type="journal article" date="2016" name="Nat. Commun.">
        <title>Thousands of microbial genomes shed light on interconnected biogeochemical processes in an aquifer system.</title>
        <authorList>
            <person name="Anantharaman K."/>
            <person name="Brown C.T."/>
            <person name="Hug L.A."/>
            <person name="Sharon I."/>
            <person name="Castelle C.J."/>
            <person name="Probst A.J."/>
            <person name="Thomas B.C."/>
            <person name="Singh A."/>
            <person name="Wilkins M.J."/>
            <person name="Karaoz U."/>
            <person name="Brodie E.L."/>
            <person name="Williams K.H."/>
            <person name="Hubbard S.S."/>
            <person name="Banfield J.F."/>
        </authorList>
    </citation>
    <scope>NUCLEOTIDE SEQUENCE [LARGE SCALE GENOMIC DNA]</scope>
</reference>
<dbReference type="AlphaFoldDB" id="A0A1F6C3Q3"/>
<sequence length="102" mass="11045">MEHIRIFYPALPDGSAQAAIGGQEVSTIRVFHGSGERGTVLGRGDLVLRTRPVLLGYITKLFSNNTVVVAPVSFDHRPEVVVPAGDLVDAPRGERQFFDASQ</sequence>
<gene>
    <name evidence="1" type="ORF">A2841_03280</name>
</gene>
<dbReference type="EMBL" id="MFKP01000030">
    <property type="protein sequence ID" value="OGG43839.1"/>
    <property type="molecule type" value="Genomic_DNA"/>
</dbReference>
<accession>A0A1F6C3Q3</accession>
<evidence type="ECO:0000313" key="1">
    <source>
        <dbReference type="EMBL" id="OGG43839.1"/>
    </source>
</evidence>
<comment type="caution">
    <text evidence="1">The sequence shown here is derived from an EMBL/GenBank/DDBJ whole genome shotgun (WGS) entry which is preliminary data.</text>
</comment>
<protein>
    <submittedName>
        <fullName evidence="1">Uncharacterized protein</fullName>
    </submittedName>
</protein>
<evidence type="ECO:0000313" key="2">
    <source>
        <dbReference type="Proteomes" id="UP000178249"/>
    </source>
</evidence>